<keyword evidence="3" id="KW-1185">Reference proteome</keyword>
<accession>A0A3P7N664</accession>
<dbReference type="AlphaFoldDB" id="A0A3P7N664"/>
<sequence>MYYRVPTTIAAQQDSLAAWNCAQRCASGGDVAAMRVAILRPSDYVEVDEDDPFFPRTNDSMIPVDIYGTHVFNPRTRERTEPSTNTTTATGNGSGDDQTAPLWNTASAPPASRLVKI</sequence>
<evidence type="ECO:0000256" key="1">
    <source>
        <dbReference type="SAM" id="MobiDB-lite"/>
    </source>
</evidence>
<gene>
    <name evidence="2" type="ORF">CGOC_LOCUS12872</name>
</gene>
<name>A0A3P7N664_CYLGO</name>
<evidence type="ECO:0000313" key="3">
    <source>
        <dbReference type="Proteomes" id="UP000271889"/>
    </source>
</evidence>
<organism evidence="2 3">
    <name type="scientific">Cylicostephanus goldi</name>
    <name type="common">Nematode worm</name>
    <dbReference type="NCBI Taxonomy" id="71465"/>
    <lineage>
        <taxon>Eukaryota</taxon>
        <taxon>Metazoa</taxon>
        <taxon>Ecdysozoa</taxon>
        <taxon>Nematoda</taxon>
        <taxon>Chromadorea</taxon>
        <taxon>Rhabditida</taxon>
        <taxon>Rhabditina</taxon>
        <taxon>Rhabditomorpha</taxon>
        <taxon>Strongyloidea</taxon>
        <taxon>Strongylidae</taxon>
        <taxon>Cylicostephanus</taxon>
    </lineage>
</organism>
<reference evidence="2 3" key="1">
    <citation type="submission" date="2018-11" db="EMBL/GenBank/DDBJ databases">
        <authorList>
            <consortium name="Pathogen Informatics"/>
        </authorList>
    </citation>
    <scope>NUCLEOTIDE SEQUENCE [LARGE SCALE GENOMIC DNA]</scope>
</reference>
<feature type="region of interest" description="Disordered" evidence="1">
    <location>
        <begin position="72"/>
        <end position="117"/>
    </location>
</feature>
<feature type="compositionally biased region" description="Low complexity" evidence="1">
    <location>
        <begin position="82"/>
        <end position="91"/>
    </location>
</feature>
<evidence type="ECO:0000313" key="2">
    <source>
        <dbReference type="EMBL" id="VDN35230.1"/>
    </source>
</evidence>
<proteinExistence type="predicted"/>
<dbReference type="Proteomes" id="UP000271889">
    <property type="component" value="Unassembled WGS sequence"/>
</dbReference>
<dbReference type="OrthoDB" id="5854339at2759"/>
<protein>
    <submittedName>
        <fullName evidence="2">Uncharacterized protein</fullName>
    </submittedName>
</protein>
<dbReference type="EMBL" id="UYRV01126361">
    <property type="protein sequence ID" value="VDN35230.1"/>
    <property type="molecule type" value="Genomic_DNA"/>
</dbReference>